<reference evidence="1 2" key="1">
    <citation type="submission" date="2020-08" db="EMBL/GenBank/DDBJ databases">
        <title>Genomic Encyclopedia of Type Strains, Phase III (KMG-III): the genomes of soil and plant-associated and newly described type strains.</title>
        <authorList>
            <person name="Whitman W."/>
        </authorList>
    </citation>
    <scope>NUCLEOTIDE SEQUENCE [LARGE SCALE GENOMIC DNA]</scope>
    <source>
        <strain evidence="1 2">CECT 3302</strain>
    </source>
</reference>
<dbReference type="RefSeq" id="WP_221208856.1">
    <property type="nucleotide sequence ID" value="NZ_BMQT01000009.1"/>
</dbReference>
<dbReference type="AlphaFoldDB" id="A0A7W5F960"/>
<organism evidence="1 2">
    <name type="scientific">Nocardioides albus</name>
    <dbReference type="NCBI Taxonomy" id="1841"/>
    <lineage>
        <taxon>Bacteria</taxon>
        <taxon>Bacillati</taxon>
        <taxon>Actinomycetota</taxon>
        <taxon>Actinomycetes</taxon>
        <taxon>Propionibacteriales</taxon>
        <taxon>Nocardioidaceae</taxon>
        <taxon>Nocardioides</taxon>
    </lineage>
</organism>
<comment type="caution">
    <text evidence="1">The sequence shown here is derived from an EMBL/GenBank/DDBJ whole genome shotgun (WGS) entry which is preliminary data.</text>
</comment>
<gene>
    <name evidence="1" type="ORF">FHS12_002837</name>
</gene>
<dbReference type="Proteomes" id="UP000577707">
    <property type="component" value="Unassembled WGS sequence"/>
</dbReference>
<dbReference type="EMBL" id="JACHXG010000005">
    <property type="protein sequence ID" value="MBB3089888.1"/>
    <property type="molecule type" value="Genomic_DNA"/>
</dbReference>
<protein>
    <submittedName>
        <fullName evidence="1">Uncharacterized protein</fullName>
    </submittedName>
</protein>
<evidence type="ECO:0000313" key="2">
    <source>
        <dbReference type="Proteomes" id="UP000577707"/>
    </source>
</evidence>
<accession>A0A7W5F960</accession>
<keyword evidence="2" id="KW-1185">Reference proteome</keyword>
<proteinExistence type="predicted"/>
<name>A0A7W5F960_9ACTN</name>
<sequence length="241" mass="25850">MRNERCASPVLGMEIRMSRRQRDHYSHAVKIKVEEGRIVASVTEHGTDRRVFGEFIGPGGELASYAFGWCSEADSGRLSIGIGAGNEGGGTFHAAVFENDGAIAYALIDEPFEDVPEGGPDLTAAEARAHEDLPFVWAVADSVMDRDGRAAWLRHWLLRTNSITTAPVLAGAEPILFVSHDADDGMWQVIGTSDGTVDNGRVGHLFHLVDADPTIVAVLDLEPGESATRECVGGPWARNGG</sequence>
<evidence type="ECO:0000313" key="1">
    <source>
        <dbReference type="EMBL" id="MBB3089888.1"/>
    </source>
</evidence>